<dbReference type="RefSeq" id="WP_372391396.1">
    <property type="nucleotide sequence ID" value="NZ_JBGNYA010000001.1"/>
</dbReference>
<dbReference type="InterPro" id="IPR058336">
    <property type="entry name" value="VP3-like_halobact-type"/>
</dbReference>
<evidence type="ECO:0000256" key="1">
    <source>
        <dbReference type="SAM" id="Phobius"/>
    </source>
</evidence>
<gene>
    <name evidence="2" type="ORF">OS889_15615</name>
</gene>
<dbReference type="Pfam" id="PF26064">
    <property type="entry name" value="DUF8023"/>
    <property type="match status" value="1"/>
</dbReference>
<feature type="transmembrane region" description="Helical" evidence="1">
    <location>
        <begin position="115"/>
        <end position="136"/>
    </location>
</feature>
<feature type="transmembrane region" description="Helical" evidence="1">
    <location>
        <begin position="51"/>
        <end position="72"/>
    </location>
</feature>
<comment type="caution">
    <text evidence="2">The sequence shown here is derived from an EMBL/GenBank/DDBJ whole genome shotgun (WGS) entry which is preliminary data.</text>
</comment>
<keyword evidence="1" id="KW-1133">Transmembrane helix</keyword>
<protein>
    <recommendedName>
        <fullName evidence="4">Fibronectin</fullName>
    </recommendedName>
</protein>
<name>A0ABD5MHK6_9EURY</name>
<accession>A0ABD5MHK6</accession>
<feature type="transmembrane region" description="Helical" evidence="1">
    <location>
        <begin position="21"/>
        <end position="39"/>
    </location>
</feature>
<evidence type="ECO:0008006" key="4">
    <source>
        <dbReference type="Google" id="ProtNLM"/>
    </source>
</evidence>
<keyword evidence="1" id="KW-0472">Membrane</keyword>
<keyword evidence="3" id="KW-1185">Reference proteome</keyword>
<sequence length="137" mass="14811">MSSSYSSSMTGALSEYANLRTLPAIFSVVFVATSLYQFGGITEITLTWFSNYSLTTEHAALAGIAVYAAAFMSSETKRFENYETWEQIALGAVPVVTLGYQYVSEITTLINDLGGTSPLGAQLAFAVTLFGWFVAVR</sequence>
<organism evidence="2 3">
    <name type="scientific">Halobellus rubicundus</name>
    <dbReference type="NCBI Taxonomy" id="2996466"/>
    <lineage>
        <taxon>Archaea</taxon>
        <taxon>Methanobacteriati</taxon>
        <taxon>Methanobacteriota</taxon>
        <taxon>Stenosarchaea group</taxon>
        <taxon>Halobacteria</taxon>
        <taxon>Halobacteriales</taxon>
        <taxon>Haloferacaceae</taxon>
        <taxon>Halobellus</taxon>
    </lineage>
</organism>
<dbReference type="Proteomes" id="UP001570511">
    <property type="component" value="Unassembled WGS sequence"/>
</dbReference>
<reference evidence="2 3" key="1">
    <citation type="submission" date="2024-08" db="EMBL/GenBank/DDBJ databases">
        <title>Halobellus sp. MBLA0158 whole genome sequence.</title>
        <authorList>
            <person name="Hwang C.Y."/>
            <person name="Cho E.-S."/>
            <person name="Seo M.-J."/>
        </authorList>
    </citation>
    <scope>NUCLEOTIDE SEQUENCE [LARGE SCALE GENOMIC DNA]</scope>
    <source>
        <strain evidence="2 3">MBLA0158</strain>
    </source>
</reference>
<keyword evidence="1" id="KW-0812">Transmembrane</keyword>
<dbReference type="EMBL" id="JBGNYA010000001">
    <property type="protein sequence ID" value="MFA1612423.1"/>
    <property type="molecule type" value="Genomic_DNA"/>
</dbReference>
<evidence type="ECO:0000313" key="3">
    <source>
        <dbReference type="Proteomes" id="UP001570511"/>
    </source>
</evidence>
<proteinExistence type="predicted"/>
<evidence type="ECO:0000313" key="2">
    <source>
        <dbReference type="EMBL" id="MFA1612423.1"/>
    </source>
</evidence>
<dbReference type="AlphaFoldDB" id="A0ABD5MHK6"/>